<evidence type="ECO:0000313" key="4">
    <source>
        <dbReference type="Proteomes" id="UP000240883"/>
    </source>
</evidence>
<evidence type="ECO:0000313" key="3">
    <source>
        <dbReference type="EMBL" id="PSN68932.1"/>
    </source>
</evidence>
<keyword evidence="2" id="KW-1133">Transmembrane helix</keyword>
<dbReference type="AlphaFoldDB" id="A0A2T2NU13"/>
<name>A0A2T2NU13_CORCC</name>
<accession>A0A2T2NU13</accession>
<proteinExistence type="predicted"/>
<sequence>MACVRACTPACTPRSLDFRKGRRISLPLTCTAPHCTARPSPTLILPSSPPSPKVGDVNKPPPPLPPLPQPQIPHHDKAVPHSAFPIPIHTHYRCNPPPGQPLAHQPVHPFQPFSQPASHKPRTTLRTQAPKAPKAKKAHPKSPDPARTTAPPAIQEHMTSQSPRLRPRPPLRLPACQNSLLLLLLLLLLFFFLWLGPGFRSQKIGKKKKEERERGMKRAFSTSFFYPQSHSF</sequence>
<keyword evidence="2" id="KW-0812">Transmembrane</keyword>
<keyword evidence="4" id="KW-1185">Reference proteome</keyword>
<evidence type="ECO:0000256" key="2">
    <source>
        <dbReference type="SAM" id="Phobius"/>
    </source>
</evidence>
<keyword evidence="2" id="KW-0472">Membrane</keyword>
<organism evidence="3 4">
    <name type="scientific">Corynespora cassiicola Philippines</name>
    <dbReference type="NCBI Taxonomy" id="1448308"/>
    <lineage>
        <taxon>Eukaryota</taxon>
        <taxon>Fungi</taxon>
        <taxon>Dikarya</taxon>
        <taxon>Ascomycota</taxon>
        <taxon>Pezizomycotina</taxon>
        <taxon>Dothideomycetes</taxon>
        <taxon>Pleosporomycetidae</taxon>
        <taxon>Pleosporales</taxon>
        <taxon>Corynesporascaceae</taxon>
        <taxon>Corynespora</taxon>
    </lineage>
</organism>
<feature type="transmembrane region" description="Helical" evidence="2">
    <location>
        <begin position="180"/>
        <end position="199"/>
    </location>
</feature>
<evidence type="ECO:0000256" key="1">
    <source>
        <dbReference type="SAM" id="MobiDB-lite"/>
    </source>
</evidence>
<feature type="region of interest" description="Disordered" evidence="1">
    <location>
        <begin position="43"/>
        <end position="169"/>
    </location>
</feature>
<dbReference type="Proteomes" id="UP000240883">
    <property type="component" value="Unassembled WGS sequence"/>
</dbReference>
<gene>
    <name evidence="3" type="ORF">BS50DRAFT_328391</name>
</gene>
<protein>
    <submittedName>
        <fullName evidence="3">Uncharacterized protein</fullName>
    </submittedName>
</protein>
<feature type="compositionally biased region" description="Pro residues" evidence="1">
    <location>
        <begin position="59"/>
        <end position="71"/>
    </location>
</feature>
<reference evidence="3 4" key="1">
    <citation type="journal article" date="2018" name="Front. Microbiol.">
        <title>Genome-Wide Analysis of Corynespora cassiicola Leaf Fall Disease Putative Effectors.</title>
        <authorList>
            <person name="Lopez D."/>
            <person name="Ribeiro S."/>
            <person name="Label P."/>
            <person name="Fumanal B."/>
            <person name="Venisse J.S."/>
            <person name="Kohler A."/>
            <person name="de Oliveira R.R."/>
            <person name="Labutti K."/>
            <person name="Lipzen A."/>
            <person name="Lail K."/>
            <person name="Bauer D."/>
            <person name="Ohm R.A."/>
            <person name="Barry K.W."/>
            <person name="Spatafora J."/>
            <person name="Grigoriev I.V."/>
            <person name="Martin F.M."/>
            <person name="Pujade-Renaud V."/>
        </authorList>
    </citation>
    <scope>NUCLEOTIDE SEQUENCE [LARGE SCALE GENOMIC DNA]</scope>
    <source>
        <strain evidence="3 4">Philippines</strain>
    </source>
</reference>
<dbReference type="EMBL" id="KZ678133">
    <property type="protein sequence ID" value="PSN68932.1"/>
    <property type="molecule type" value="Genomic_DNA"/>
</dbReference>